<dbReference type="Proteomes" id="UP000243975">
    <property type="component" value="Unassembled WGS sequence"/>
</dbReference>
<proteinExistence type="predicted"/>
<comment type="caution">
    <text evidence="1">The sequence shown here is derived from an EMBL/GenBank/DDBJ whole genome shotgun (WGS) entry which is preliminary data.</text>
</comment>
<sequence>MGAHVSKKSVIVSSTHRFSSELNSYEAACRSDVELQSFDMILQARANHVITTLATGVQTLYAG</sequence>
<accession>A0A103XM19</accession>
<reference evidence="1 2" key="1">
    <citation type="journal article" date="2016" name="Sci. Rep.">
        <title>The genome sequence of the outbreeding globe artichoke constructed de novo incorporating a phase-aware low-pass sequencing strategy of F1 progeny.</title>
        <authorList>
            <person name="Scaglione D."/>
            <person name="Reyes-Chin-Wo S."/>
            <person name="Acquadro A."/>
            <person name="Froenicke L."/>
            <person name="Portis E."/>
            <person name="Beitel C."/>
            <person name="Tirone M."/>
            <person name="Mauro R."/>
            <person name="Lo Monaco A."/>
            <person name="Mauromicale G."/>
            <person name="Faccioli P."/>
            <person name="Cattivelli L."/>
            <person name="Rieseberg L."/>
            <person name="Michelmore R."/>
            <person name="Lanteri S."/>
        </authorList>
    </citation>
    <scope>NUCLEOTIDE SEQUENCE [LARGE SCALE GENOMIC DNA]</scope>
    <source>
        <strain evidence="1">2C</strain>
    </source>
</reference>
<keyword evidence="2" id="KW-1185">Reference proteome</keyword>
<dbReference type="Gramene" id="KVH93241">
    <property type="protein sequence ID" value="KVH93241"/>
    <property type="gene ID" value="Ccrd_004707"/>
</dbReference>
<gene>
    <name evidence="1" type="ORF">Ccrd_004707</name>
</gene>
<protein>
    <submittedName>
        <fullName evidence="1">Uncharacterized protein</fullName>
    </submittedName>
</protein>
<dbReference type="AlphaFoldDB" id="A0A103XM19"/>
<name>A0A103XM19_CYNCS</name>
<dbReference type="STRING" id="59895.A0A103XM19"/>
<dbReference type="EMBL" id="LEKV01004790">
    <property type="protein sequence ID" value="KVH93241.1"/>
    <property type="molecule type" value="Genomic_DNA"/>
</dbReference>
<organism evidence="1 2">
    <name type="scientific">Cynara cardunculus var. scolymus</name>
    <name type="common">Globe artichoke</name>
    <name type="synonym">Cynara scolymus</name>
    <dbReference type="NCBI Taxonomy" id="59895"/>
    <lineage>
        <taxon>Eukaryota</taxon>
        <taxon>Viridiplantae</taxon>
        <taxon>Streptophyta</taxon>
        <taxon>Embryophyta</taxon>
        <taxon>Tracheophyta</taxon>
        <taxon>Spermatophyta</taxon>
        <taxon>Magnoliopsida</taxon>
        <taxon>eudicotyledons</taxon>
        <taxon>Gunneridae</taxon>
        <taxon>Pentapetalae</taxon>
        <taxon>asterids</taxon>
        <taxon>campanulids</taxon>
        <taxon>Asterales</taxon>
        <taxon>Asteraceae</taxon>
        <taxon>Carduoideae</taxon>
        <taxon>Cardueae</taxon>
        <taxon>Carduinae</taxon>
        <taxon>Cynara</taxon>
    </lineage>
</organism>
<evidence type="ECO:0000313" key="2">
    <source>
        <dbReference type="Proteomes" id="UP000243975"/>
    </source>
</evidence>
<evidence type="ECO:0000313" key="1">
    <source>
        <dbReference type="EMBL" id="KVH93241.1"/>
    </source>
</evidence>